<dbReference type="SUPFAM" id="SSF55729">
    <property type="entry name" value="Acyl-CoA N-acyltransferases (Nat)"/>
    <property type="match status" value="1"/>
</dbReference>
<reference evidence="2" key="2">
    <citation type="submission" date="2021-04" db="EMBL/GenBank/DDBJ databases">
        <authorList>
            <person name="Gilroy R."/>
        </authorList>
    </citation>
    <scope>NUCLEOTIDE SEQUENCE</scope>
    <source>
        <strain evidence="2">ChiSxjej3B15-24422</strain>
    </source>
</reference>
<proteinExistence type="predicted"/>
<dbReference type="GO" id="GO:0016747">
    <property type="term" value="F:acyltransferase activity, transferring groups other than amino-acyl groups"/>
    <property type="evidence" value="ECO:0007669"/>
    <property type="project" value="InterPro"/>
</dbReference>
<reference evidence="2" key="1">
    <citation type="journal article" date="2021" name="PeerJ">
        <title>Extensive microbial diversity within the chicken gut microbiome revealed by metagenomics and culture.</title>
        <authorList>
            <person name="Gilroy R."/>
            <person name="Ravi A."/>
            <person name="Getino M."/>
            <person name="Pursley I."/>
            <person name="Horton D.L."/>
            <person name="Alikhan N.F."/>
            <person name="Baker D."/>
            <person name="Gharbi K."/>
            <person name="Hall N."/>
            <person name="Watson M."/>
            <person name="Adriaenssens E.M."/>
            <person name="Foster-Nyarko E."/>
            <person name="Jarju S."/>
            <person name="Secka A."/>
            <person name="Antonio M."/>
            <person name="Oren A."/>
            <person name="Chaudhuri R.R."/>
            <person name="La Ragione R."/>
            <person name="Hildebrand F."/>
            <person name="Pallen M.J."/>
        </authorList>
    </citation>
    <scope>NUCLEOTIDE SEQUENCE</scope>
    <source>
        <strain evidence="2">ChiSxjej3B15-24422</strain>
    </source>
</reference>
<dbReference type="AlphaFoldDB" id="A0A9D1YQ38"/>
<comment type="caution">
    <text evidence="2">The sequence shown here is derived from an EMBL/GenBank/DDBJ whole genome shotgun (WGS) entry which is preliminary data.</text>
</comment>
<dbReference type="InterPro" id="IPR016181">
    <property type="entry name" value="Acyl_CoA_acyltransferase"/>
</dbReference>
<gene>
    <name evidence="2" type="ORF">H9831_09035</name>
</gene>
<protein>
    <submittedName>
        <fullName evidence="2">N-acetyltransferase</fullName>
    </submittedName>
</protein>
<organism evidence="2 3">
    <name type="scientific">Candidatus Eisenbergiella pullistercoris</name>
    <dbReference type="NCBI Taxonomy" id="2838555"/>
    <lineage>
        <taxon>Bacteria</taxon>
        <taxon>Bacillati</taxon>
        <taxon>Bacillota</taxon>
        <taxon>Clostridia</taxon>
        <taxon>Lachnospirales</taxon>
        <taxon>Lachnospiraceae</taxon>
        <taxon>Eisenbergiella</taxon>
    </lineage>
</organism>
<dbReference type="Proteomes" id="UP000824007">
    <property type="component" value="Unassembled WGS sequence"/>
</dbReference>
<dbReference type="Gene3D" id="3.40.630.30">
    <property type="match status" value="1"/>
</dbReference>
<dbReference type="EMBL" id="DXDD01000110">
    <property type="protein sequence ID" value="HIY60808.1"/>
    <property type="molecule type" value="Genomic_DNA"/>
</dbReference>
<dbReference type="InterPro" id="IPR000182">
    <property type="entry name" value="GNAT_dom"/>
</dbReference>
<dbReference type="CDD" id="cd04301">
    <property type="entry name" value="NAT_SF"/>
    <property type="match status" value="1"/>
</dbReference>
<feature type="domain" description="N-acetyltransferase" evidence="1">
    <location>
        <begin position="3"/>
        <end position="164"/>
    </location>
</feature>
<evidence type="ECO:0000313" key="2">
    <source>
        <dbReference type="EMBL" id="HIY60808.1"/>
    </source>
</evidence>
<dbReference type="PROSITE" id="PS51186">
    <property type="entry name" value="GNAT"/>
    <property type="match status" value="1"/>
</dbReference>
<evidence type="ECO:0000259" key="1">
    <source>
        <dbReference type="PROSITE" id="PS51186"/>
    </source>
</evidence>
<name>A0A9D1YQ38_9FIRM</name>
<accession>A0A9D1YQ38</accession>
<dbReference type="Pfam" id="PF00583">
    <property type="entry name" value="Acetyltransf_1"/>
    <property type="match status" value="1"/>
</dbReference>
<sequence length="211" mass="23670">MNIRIREEEERDYRRSEEIIREAFSYPGRVERGGIGCPSEHWMVHELRKRDGAGIRLVAEADGVSAGYVICSRAQILVGDTDALPVVNIGPIGVLPAYQRKGIGKALFHAVLERAAAAGCGAVMFFGRPEYCPRIGFVEAGNYGVSDRFGEISPAFLCMELKEGYLTAARGGRFFDSDVYDERRHREEIREFDRQFMTARENGAQERKTGE</sequence>
<evidence type="ECO:0000313" key="3">
    <source>
        <dbReference type="Proteomes" id="UP000824007"/>
    </source>
</evidence>